<dbReference type="RefSeq" id="WP_163905204.1">
    <property type="nucleotide sequence ID" value="NZ_CP048427.1"/>
</dbReference>
<proteinExistence type="predicted"/>
<dbReference type="AlphaFoldDB" id="A0A6M1S1T6"/>
<keyword evidence="2" id="KW-1185">Reference proteome</keyword>
<reference evidence="1 2" key="1">
    <citation type="submission" date="2020-02" db="EMBL/GenBank/DDBJ databases">
        <title>Genome sequence of the type strain CCBAU10050 of Rhizobium daejeonense.</title>
        <authorList>
            <person name="Gao J."/>
            <person name="Sun J."/>
        </authorList>
    </citation>
    <scope>NUCLEOTIDE SEQUENCE [LARGE SCALE GENOMIC DNA]</scope>
    <source>
        <strain evidence="1 2">CCBAU10050</strain>
    </source>
</reference>
<comment type="caution">
    <text evidence="1">The sequence shown here is derived from an EMBL/GenBank/DDBJ whole genome shotgun (WGS) entry which is preliminary data.</text>
</comment>
<accession>A0A6M1S1T6</accession>
<protein>
    <recommendedName>
        <fullName evidence="3">HD domain-containing protein</fullName>
    </recommendedName>
</protein>
<evidence type="ECO:0000313" key="1">
    <source>
        <dbReference type="EMBL" id="NGO64231.1"/>
    </source>
</evidence>
<name>A0A6M1S1T6_9HYPH</name>
<evidence type="ECO:0000313" key="2">
    <source>
        <dbReference type="Proteomes" id="UP000477849"/>
    </source>
</evidence>
<evidence type="ECO:0008006" key="3">
    <source>
        <dbReference type="Google" id="ProtNLM"/>
    </source>
</evidence>
<organism evidence="1 2">
    <name type="scientific">Rhizobium daejeonense</name>
    <dbReference type="NCBI Taxonomy" id="240521"/>
    <lineage>
        <taxon>Bacteria</taxon>
        <taxon>Pseudomonadati</taxon>
        <taxon>Pseudomonadota</taxon>
        <taxon>Alphaproteobacteria</taxon>
        <taxon>Hyphomicrobiales</taxon>
        <taxon>Rhizobiaceae</taxon>
        <taxon>Rhizobium/Agrobacterium group</taxon>
        <taxon>Rhizobium</taxon>
    </lineage>
</organism>
<dbReference type="Proteomes" id="UP000477849">
    <property type="component" value="Unassembled WGS sequence"/>
</dbReference>
<gene>
    <name evidence="1" type="ORF">G6N76_11135</name>
</gene>
<dbReference type="EMBL" id="JAAKZH010000003">
    <property type="protein sequence ID" value="NGO64231.1"/>
    <property type="molecule type" value="Genomic_DNA"/>
</dbReference>
<dbReference type="Gene3D" id="1.10.3210.10">
    <property type="entry name" value="Hypothetical protein af1432"/>
    <property type="match status" value="1"/>
</dbReference>
<dbReference type="SUPFAM" id="SSF109604">
    <property type="entry name" value="HD-domain/PDEase-like"/>
    <property type="match status" value="1"/>
</dbReference>
<sequence length="244" mass="26740">MKDAPQSFPPLCPEVVESFRADGSLMDLARPMVEEIDFCDMARRLSRIARFNGAPLAGAFSVAQHSVMGAEALLNEGEDSLIAALFLLHDGHEYLIGDKTRPFQMLLAEMMDARFGTGTGLKLRSVIAEIKGSWDEAIYAAAGLPAPSAWTNRMRNSVHGMDERMLNAEALALFGPRAIDWVKRGPRWALPKFKKGSPAKPWGPADAEFRFLDLFDRLIGIERRTGARALHAAHVATADGGRHG</sequence>